<dbReference type="InterPro" id="IPR036390">
    <property type="entry name" value="WH_DNA-bd_sf"/>
</dbReference>
<dbReference type="InterPro" id="IPR011008">
    <property type="entry name" value="Dimeric_a/b-barrel"/>
</dbReference>
<dbReference type="PROSITE" id="PS50956">
    <property type="entry name" value="HTH_ASNC_2"/>
    <property type="match status" value="1"/>
</dbReference>
<dbReference type="SMART" id="SM00344">
    <property type="entry name" value="HTH_ASNC"/>
    <property type="match status" value="1"/>
</dbReference>
<evidence type="ECO:0000256" key="3">
    <source>
        <dbReference type="ARBA" id="ARBA00023163"/>
    </source>
</evidence>
<evidence type="ECO:0000259" key="4">
    <source>
        <dbReference type="PROSITE" id="PS50956"/>
    </source>
</evidence>
<keyword evidence="2" id="KW-0238">DNA-binding</keyword>
<dbReference type="Pfam" id="PF13404">
    <property type="entry name" value="HTH_AsnC-type"/>
    <property type="match status" value="1"/>
</dbReference>
<dbReference type="InterPro" id="IPR019888">
    <property type="entry name" value="Tscrpt_reg_AsnC-like"/>
</dbReference>
<dbReference type="AlphaFoldDB" id="N0DXN6"/>
<keyword evidence="6" id="KW-1185">Reference proteome</keyword>
<dbReference type="RefSeq" id="WP_010851732.1">
    <property type="nucleotide sequence ID" value="NZ_HF570956.1"/>
</dbReference>
<comment type="caution">
    <text evidence="5">The sequence shown here is derived from an EMBL/GenBank/DDBJ whole genome shotgun (WGS) entry which is preliminary data.</text>
</comment>
<dbReference type="Gene3D" id="3.30.70.920">
    <property type="match status" value="1"/>
</dbReference>
<keyword evidence="1" id="KW-0805">Transcription regulation</keyword>
<evidence type="ECO:0000256" key="2">
    <source>
        <dbReference type="ARBA" id="ARBA00023125"/>
    </source>
</evidence>
<dbReference type="InterPro" id="IPR000485">
    <property type="entry name" value="AsnC-type_HTH_dom"/>
</dbReference>
<gene>
    <name evidence="5" type="ORF">BN10_1210019</name>
</gene>
<dbReference type="InterPro" id="IPR036388">
    <property type="entry name" value="WH-like_DNA-bd_sf"/>
</dbReference>
<evidence type="ECO:0000313" key="6">
    <source>
        <dbReference type="Proteomes" id="UP000013167"/>
    </source>
</evidence>
<dbReference type="eggNOG" id="COG1522">
    <property type="taxonomic scope" value="Bacteria"/>
</dbReference>
<feature type="domain" description="HTH asnC-type" evidence="4">
    <location>
        <begin position="7"/>
        <end position="93"/>
    </location>
</feature>
<dbReference type="OrthoDB" id="9809462at2"/>
<dbReference type="PANTHER" id="PTHR30154">
    <property type="entry name" value="LEUCINE-RESPONSIVE REGULATORY PROTEIN"/>
    <property type="match status" value="1"/>
</dbReference>
<evidence type="ECO:0000313" key="5">
    <source>
        <dbReference type="EMBL" id="CCH68878.1"/>
    </source>
</evidence>
<keyword evidence="3" id="KW-0804">Transcription</keyword>
<name>N0DXN6_9MICO</name>
<dbReference type="Gene3D" id="1.10.10.10">
    <property type="entry name" value="Winged helix-like DNA-binding domain superfamily/Winged helix DNA-binding domain"/>
    <property type="match status" value="1"/>
</dbReference>
<dbReference type="Pfam" id="PF01037">
    <property type="entry name" value="AsnC_trans_reg"/>
    <property type="match status" value="1"/>
</dbReference>
<dbReference type="SUPFAM" id="SSF54909">
    <property type="entry name" value="Dimeric alpha+beta barrel"/>
    <property type="match status" value="1"/>
</dbReference>
<dbReference type="STRING" id="1193181.BN10_1210019"/>
<protein>
    <submittedName>
        <fullName evidence="5">Transcriptional regulator, AsnC family</fullName>
    </submittedName>
</protein>
<dbReference type="GO" id="GO:0005829">
    <property type="term" value="C:cytosol"/>
    <property type="evidence" value="ECO:0007669"/>
    <property type="project" value="TreeGrafter"/>
</dbReference>
<dbReference type="PANTHER" id="PTHR30154:SF34">
    <property type="entry name" value="TRANSCRIPTIONAL REGULATOR AZLB"/>
    <property type="match status" value="1"/>
</dbReference>
<dbReference type="GO" id="GO:0043200">
    <property type="term" value="P:response to amino acid"/>
    <property type="evidence" value="ECO:0007669"/>
    <property type="project" value="TreeGrafter"/>
</dbReference>
<dbReference type="GO" id="GO:0043565">
    <property type="term" value="F:sequence-specific DNA binding"/>
    <property type="evidence" value="ECO:0007669"/>
    <property type="project" value="InterPro"/>
</dbReference>
<dbReference type="Proteomes" id="UP000013167">
    <property type="component" value="Unassembled WGS sequence"/>
</dbReference>
<organism evidence="5 6">
    <name type="scientific">Phycicoccus elongatus Lp2</name>
    <dbReference type="NCBI Taxonomy" id="1193181"/>
    <lineage>
        <taxon>Bacteria</taxon>
        <taxon>Bacillati</taxon>
        <taxon>Actinomycetota</taxon>
        <taxon>Actinomycetes</taxon>
        <taxon>Micrococcales</taxon>
        <taxon>Intrasporangiaceae</taxon>
        <taxon>Phycicoccus</taxon>
    </lineage>
</organism>
<sequence>MSVPPLLDDLDRALLARLGSDARTPVSALATTLGVARGTVQTRIARLLDGGVIRRFTVELDPTVDEQAVRAITLVQVSGATARAVAKAVRGIPEVRALHSTNGKWDMVAELHCGSLAELDQALAGLRGVRGVTNTETSILLARL</sequence>
<dbReference type="PRINTS" id="PR00033">
    <property type="entry name" value="HTHASNC"/>
</dbReference>
<dbReference type="EMBL" id="CAIZ01000026">
    <property type="protein sequence ID" value="CCH68878.1"/>
    <property type="molecule type" value="Genomic_DNA"/>
</dbReference>
<dbReference type="SUPFAM" id="SSF46785">
    <property type="entry name" value="Winged helix' DNA-binding domain"/>
    <property type="match status" value="1"/>
</dbReference>
<reference evidence="5 6" key="1">
    <citation type="journal article" date="2013" name="ISME J.">
        <title>A metabolic model for members of the genus Tetrasphaera involved in enhanced biological phosphorus removal.</title>
        <authorList>
            <person name="Kristiansen R."/>
            <person name="Nguyen H.T.T."/>
            <person name="Saunders A.M."/>
            <person name="Nielsen J.L."/>
            <person name="Wimmer R."/>
            <person name="Le V.Q."/>
            <person name="McIlroy S.J."/>
            <person name="Petrovski S."/>
            <person name="Seviour R.J."/>
            <person name="Calteau A."/>
            <person name="Nielsen K.L."/>
            <person name="Nielsen P.H."/>
        </authorList>
    </citation>
    <scope>NUCLEOTIDE SEQUENCE [LARGE SCALE GENOMIC DNA]</scope>
    <source>
        <strain evidence="5 6">Lp2</strain>
    </source>
</reference>
<dbReference type="HOGENOM" id="CLU_091233_5_3_11"/>
<proteinExistence type="predicted"/>
<dbReference type="InterPro" id="IPR019887">
    <property type="entry name" value="Tscrpt_reg_AsnC/Lrp_C"/>
</dbReference>
<accession>N0DXN6</accession>
<evidence type="ECO:0000256" key="1">
    <source>
        <dbReference type="ARBA" id="ARBA00023015"/>
    </source>
</evidence>